<evidence type="ECO:0000256" key="1">
    <source>
        <dbReference type="ARBA" id="ARBA00006817"/>
    </source>
</evidence>
<keyword evidence="4" id="KW-1185">Reference proteome</keyword>
<comment type="similarity">
    <text evidence="1">Belongs to the AHA1 family.</text>
</comment>
<proteinExistence type="inferred from homology"/>
<protein>
    <submittedName>
        <fullName evidence="3">SRPBCC domain-containing protein</fullName>
    </submittedName>
</protein>
<dbReference type="AlphaFoldDB" id="A0A7C9FRS6"/>
<dbReference type="Pfam" id="PF08327">
    <property type="entry name" value="AHSA1"/>
    <property type="match status" value="1"/>
</dbReference>
<gene>
    <name evidence="3" type="ORF">GBK04_11155</name>
</gene>
<evidence type="ECO:0000259" key="2">
    <source>
        <dbReference type="Pfam" id="PF08327"/>
    </source>
</evidence>
<comment type="caution">
    <text evidence="3">The sequence shown here is derived from an EMBL/GenBank/DDBJ whole genome shotgun (WGS) entry which is preliminary data.</text>
</comment>
<accession>A0A7C9FRS6</accession>
<dbReference type="Proteomes" id="UP000479293">
    <property type="component" value="Unassembled WGS sequence"/>
</dbReference>
<name>A0A7C9FRS6_9BACT</name>
<dbReference type="InterPro" id="IPR013538">
    <property type="entry name" value="ASHA1/2-like_C"/>
</dbReference>
<reference evidence="3 4" key="1">
    <citation type="submission" date="2019-10" db="EMBL/GenBank/DDBJ databases">
        <title>Draft Genome Sequence of Cytophagaceae sp. SJW1-29.</title>
        <authorList>
            <person name="Choi A."/>
        </authorList>
    </citation>
    <scope>NUCLEOTIDE SEQUENCE [LARGE SCALE GENOMIC DNA]</scope>
    <source>
        <strain evidence="3 4">SJW1-29</strain>
    </source>
</reference>
<dbReference type="SUPFAM" id="SSF55961">
    <property type="entry name" value="Bet v1-like"/>
    <property type="match status" value="1"/>
</dbReference>
<evidence type="ECO:0000313" key="3">
    <source>
        <dbReference type="EMBL" id="MPR33912.1"/>
    </source>
</evidence>
<evidence type="ECO:0000313" key="4">
    <source>
        <dbReference type="Proteomes" id="UP000479293"/>
    </source>
</evidence>
<dbReference type="Gene3D" id="3.30.530.20">
    <property type="match status" value="1"/>
</dbReference>
<dbReference type="EMBL" id="WHLY01000002">
    <property type="protein sequence ID" value="MPR33912.1"/>
    <property type="molecule type" value="Genomic_DNA"/>
</dbReference>
<dbReference type="CDD" id="cd07814">
    <property type="entry name" value="SRPBCC_CalC_Aha1-like"/>
    <property type="match status" value="1"/>
</dbReference>
<dbReference type="InterPro" id="IPR023393">
    <property type="entry name" value="START-like_dom_sf"/>
</dbReference>
<sequence>MEKKEFKITIDAPREQVWQILWDDATYPKWTTIFGEGSRAETDWKEGSKALFLSATGDGMLSRVVANRPYECMAFEHLGEVKDGQEYLDSELAKQWAGAIETYTLENADGKTVLTVVMDIADEHMDYFLSTWPKALEKVKELSEEN</sequence>
<feature type="domain" description="Activator of Hsp90 ATPase homologue 1/2-like C-terminal" evidence="2">
    <location>
        <begin position="11"/>
        <end position="140"/>
    </location>
</feature>
<dbReference type="RefSeq" id="WP_152759682.1">
    <property type="nucleotide sequence ID" value="NZ_WHLY01000002.1"/>
</dbReference>
<organism evidence="3 4">
    <name type="scientific">Salmonirosea aquatica</name>
    <dbReference type="NCBI Taxonomy" id="2654236"/>
    <lineage>
        <taxon>Bacteria</taxon>
        <taxon>Pseudomonadati</taxon>
        <taxon>Bacteroidota</taxon>
        <taxon>Cytophagia</taxon>
        <taxon>Cytophagales</taxon>
        <taxon>Spirosomataceae</taxon>
        <taxon>Salmonirosea</taxon>
    </lineage>
</organism>